<dbReference type="EMBL" id="JAHCTB010000005">
    <property type="protein sequence ID" value="MBT0608847.1"/>
    <property type="molecule type" value="Genomic_DNA"/>
</dbReference>
<dbReference type="PANTHER" id="PTHR10859">
    <property type="entry name" value="GLYCOSYL TRANSFERASE"/>
    <property type="match status" value="1"/>
</dbReference>
<dbReference type="GO" id="GO:0016757">
    <property type="term" value="F:glycosyltransferase activity"/>
    <property type="evidence" value="ECO:0007669"/>
    <property type="project" value="UniProtKB-KW"/>
</dbReference>
<evidence type="ECO:0000313" key="3">
    <source>
        <dbReference type="Proteomes" id="UP001297092"/>
    </source>
</evidence>
<name>A0ABS5S933_9FLAO</name>
<sequence length="257" mass="29921">MIDIIIPCYNEAARFNKKLFFSYLENLEQVHIIFVNDGSTDGTREMLNQIKTESISINEKTPITILNLDKNMGKAEAIREGVLFSMQNPKTENIAYFDADFSTPLTEITNLYRAMKEDTKREMILGSRIKKAGSTIERSQMRHYSGRIMATIVNNTILKIPIYDTQCGAKLITKRCAEIIFSEPFVSRWLFDIELISRLQVRYSKKSLKEIMYEQPLKTWVEMGDSKIRFKDLLRIPYQLFLIYKKQTNDEKNLGKG</sequence>
<dbReference type="RefSeq" id="WP_214113952.1">
    <property type="nucleotide sequence ID" value="NZ_JAHCTB010000005.1"/>
</dbReference>
<keyword evidence="2" id="KW-0808">Transferase</keyword>
<dbReference type="EC" id="2.4.-.-" evidence="2"/>
<dbReference type="PANTHER" id="PTHR10859:SF91">
    <property type="entry name" value="DOLICHYL-PHOSPHATE BETA-GLUCOSYLTRANSFERASE"/>
    <property type="match status" value="1"/>
</dbReference>
<evidence type="ECO:0000259" key="1">
    <source>
        <dbReference type="Pfam" id="PF00535"/>
    </source>
</evidence>
<organism evidence="2 3">
    <name type="scientific">Aequorivita echinoideorum</name>
    <dbReference type="NCBI Taxonomy" id="1549647"/>
    <lineage>
        <taxon>Bacteria</taxon>
        <taxon>Pseudomonadati</taxon>
        <taxon>Bacteroidota</taxon>
        <taxon>Flavobacteriia</taxon>
        <taxon>Flavobacteriales</taxon>
        <taxon>Flavobacteriaceae</taxon>
        <taxon>Aequorivita</taxon>
    </lineage>
</organism>
<accession>A0ABS5S933</accession>
<dbReference type="Gene3D" id="3.90.550.10">
    <property type="entry name" value="Spore Coat Polysaccharide Biosynthesis Protein SpsA, Chain A"/>
    <property type="match status" value="1"/>
</dbReference>
<gene>
    <name evidence="2" type="ORF">KIV10_11700</name>
</gene>
<keyword evidence="2" id="KW-0328">Glycosyltransferase</keyword>
<dbReference type="Proteomes" id="UP001297092">
    <property type="component" value="Unassembled WGS sequence"/>
</dbReference>
<feature type="domain" description="Glycosyltransferase 2-like" evidence="1">
    <location>
        <begin position="4"/>
        <end position="168"/>
    </location>
</feature>
<dbReference type="InterPro" id="IPR029044">
    <property type="entry name" value="Nucleotide-diphossugar_trans"/>
</dbReference>
<keyword evidence="3" id="KW-1185">Reference proteome</keyword>
<reference evidence="2 3" key="1">
    <citation type="submission" date="2021-05" db="EMBL/GenBank/DDBJ databases">
        <title>Aequorivita echinoideorum JCM 30378 genome.</title>
        <authorList>
            <person name="Zhang H."/>
            <person name="Li C."/>
        </authorList>
    </citation>
    <scope>NUCLEOTIDE SEQUENCE [LARGE SCALE GENOMIC DNA]</scope>
    <source>
        <strain evidence="2 3">JCM30378</strain>
    </source>
</reference>
<proteinExistence type="predicted"/>
<comment type="caution">
    <text evidence="2">The sequence shown here is derived from an EMBL/GenBank/DDBJ whole genome shotgun (WGS) entry which is preliminary data.</text>
</comment>
<protein>
    <submittedName>
        <fullName evidence="2">Glycosyltransferase</fullName>
        <ecNumber evidence="2">2.4.-.-</ecNumber>
    </submittedName>
</protein>
<dbReference type="SUPFAM" id="SSF53448">
    <property type="entry name" value="Nucleotide-diphospho-sugar transferases"/>
    <property type="match status" value="1"/>
</dbReference>
<dbReference type="Pfam" id="PF00535">
    <property type="entry name" value="Glycos_transf_2"/>
    <property type="match status" value="1"/>
</dbReference>
<dbReference type="InterPro" id="IPR001173">
    <property type="entry name" value="Glyco_trans_2-like"/>
</dbReference>
<evidence type="ECO:0000313" key="2">
    <source>
        <dbReference type="EMBL" id="MBT0608847.1"/>
    </source>
</evidence>